<dbReference type="Proteomes" id="UP001296706">
    <property type="component" value="Unassembled WGS sequence"/>
</dbReference>
<keyword evidence="6" id="KW-1185">Reference proteome</keyword>
<name>A0ABX1RGE1_9PSEU</name>
<dbReference type="Pfam" id="PF08402">
    <property type="entry name" value="TOBE_2"/>
    <property type="match status" value="1"/>
</dbReference>
<dbReference type="SUPFAM" id="SSF52540">
    <property type="entry name" value="P-loop containing nucleoside triphosphate hydrolases"/>
    <property type="match status" value="1"/>
</dbReference>
<dbReference type="InterPro" id="IPR013611">
    <property type="entry name" value="Transp-assoc_OB_typ2"/>
</dbReference>
<evidence type="ECO:0000256" key="2">
    <source>
        <dbReference type="ARBA" id="ARBA00022741"/>
    </source>
</evidence>
<dbReference type="PROSITE" id="PS50893">
    <property type="entry name" value="ABC_TRANSPORTER_2"/>
    <property type="match status" value="1"/>
</dbReference>
<proteinExistence type="predicted"/>
<sequence length="380" mass="41139">MSVAEQTTGAGTQGSTFGSLQMRQVSRWYGKTAALTDLDLELAHGEFVALLGPSGCGKSTALACLAGLQPLTTGSIWRDGKRIDSLPADKRGFGMVFQSYALFPHLTVARNVEFGLSMRKVPRAERRRRAQAALDLVQLADHAGKLPSQLSGGQQQRVAIARALAIDPEIVLMDEPLSNLDAALRIEMRTEIKRLYQERELSVLYVTHDQEEALSLATRLVVLRGGRLEQSGTPEQVYTQPASAYVAGFMGYRNMISARVEQVESDPRRVCVVAGDLWLQGTADPAAGLRAGSEVMVAIRPEDIVPGRAGVNDVPALAEVVEYHGRELAVRARTERGVVLHFRTEKPVAAGARVTLGAPEERVLVFPAEGRAEVPDDAHG</sequence>
<dbReference type="InterPro" id="IPR003439">
    <property type="entry name" value="ABC_transporter-like_ATP-bd"/>
</dbReference>
<dbReference type="SUPFAM" id="SSF50331">
    <property type="entry name" value="MOP-like"/>
    <property type="match status" value="1"/>
</dbReference>
<dbReference type="GO" id="GO:0005524">
    <property type="term" value="F:ATP binding"/>
    <property type="evidence" value="ECO:0007669"/>
    <property type="project" value="UniProtKB-KW"/>
</dbReference>
<dbReference type="RefSeq" id="WP_169397051.1">
    <property type="nucleotide sequence ID" value="NZ_BAAAJH010000007.1"/>
</dbReference>
<dbReference type="InterPro" id="IPR050093">
    <property type="entry name" value="ABC_SmlMolc_Importer"/>
</dbReference>
<keyword evidence="3 5" id="KW-0067">ATP-binding</keyword>
<dbReference type="PROSITE" id="PS00211">
    <property type="entry name" value="ABC_TRANSPORTER_1"/>
    <property type="match status" value="1"/>
</dbReference>
<feature type="domain" description="ABC transporter" evidence="4">
    <location>
        <begin position="20"/>
        <end position="250"/>
    </location>
</feature>
<dbReference type="EMBL" id="JAAXKY010000056">
    <property type="protein sequence ID" value="NMH78984.1"/>
    <property type="molecule type" value="Genomic_DNA"/>
</dbReference>
<organism evidence="5 6">
    <name type="scientific">Pseudonocardia xinjiangensis</name>
    <dbReference type="NCBI Taxonomy" id="75289"/>
    <lineage>
        <taxon>Bacteria</taxon>
        <taxon>Bacillati</taxon>
        <taxon>Actinomycetota</taxon>
        <taxon>Actinomycetes</taxon>
        <taxon>Pseudonocardiales</taxon>
        <taxon>Pseudonocardiaceae</taxon>
        <taxon>Pseudonocardia</taxon>
    </lineage>
</organism>
<keyword evidence="1" id="KW-0813">Transport</keyword>
<dbReference type="Pfam" id="PF00005">
    <property type="entry name" value="ABC_tran"/>
    <property type="match status" value="1"/>
</dbReference>
<dbReference type="SMART" id="SM00382">
    <property type="entry name" value="AAA"/>
    <property type="match status" value="1"/>
</dbReference>
<comment type="caution">
    <text evidence="5">The sequence shown here is derived from an EMBL/GenBank/DDBJ whole genome shotgun (WGS) entry which is preliminary data.</text>
</comment>
<evidence type="ECO:0000259" key="4">
    <source>
        <dbReference type="PROSITE" id="PS50893"/>
    </source>
</evidence>
<dbReference type="Gene3D" id="3.40.50.300">
    <property type="entry name" value="P-loop containing nucleotide triphosphate hydrolases"/>
    <property type="match status" value="1"/>
</dbReference>
<dbReference type="InterPro" id="IPR003593">
    <property type="entry name" value="AAA+_ATPase"/>
</dbReference>
<accession>A0ABX1RGE1</accession>
<evidence type="ECO:0000313" key="5">
    <source>
        <dbReference type="EMBL" id="NMH78984.1"/>
    </source>
</evidence>
<reference evidence="5 6" key="1">
    <citation type="submission" date="2020-04" db="EMBL/GenBank/DDBJ databases">
        <authorList>
            <person name="Klaysubun C."/>
            <person name="Duangmal K."/>
            <person name="Lipun K."/>
        </authorList>
    </citation>
    <scope>NUCLEOTIDE SEQUENCE [LARGE SCALE GENOMIC DNA]</scope>
    <source>
        <strain evidence="5 6">JCM 11839</strain>
    </source>
</reference>
<dbReference type="PANTHER" id="PTHR42781">
    <property type="entry name" value="SPERMIDINE/PUTRESCINE IMPORT ATP-BINDING PROTEIN POTA"/>
    <property type="match status" value="1"/>
</dbReference>
<keyword evidence="2" id="KW-0547">Nucleotide-binding</keyword>
<evidence type="ECO:0000256" key="1">
    <source>
        <dbReference type="ARBA" id="ARBA00022448"/>
    </source>
</evidence>
<dbReference type="InterPro" id="IPR017871">
    <property type="entry name" value="ABC_transporter-like_CS"/>
</dbReference>
<evidence type="ECO:0000313" key="6">
    <source>
        <dbReference type="Proteomes" id="UP001296706"/>
    </source>
</evidence>
<dbReference type="PANTHER" id="PTHR42781:SF4">
    <property type="entry name" value="SPERMIDINE_PUTRESCINE IMPORT ATP-BINDING PROTEIN POTA"/>
    <property type="match status" value="1"/>
</dbReference>
<dbReference type="Gene3D" id="2.40.50.140">
    <property type="entry name" value="Nucleic acid-binding proteins"/>
    <property type="match status" value="1"/>
</dbReference>
<evidence type="ECO:0000256" key="3">
    <source>
        <dbReference type="ARBA" id="ARBA00022840"/>
    </source>
</evidence>
<gene>
    <name evidence="5" type="ORF">HF577_18060</name>
</gene>
<dbReference type="InterPro" id="IPR008995">
    <property type="entry name" value="Mo/tungstate-bd_C_term_dom"/>
</dbReference>
<dbReference type="InterPro" id="IPR012340">
    <property type="entry name" value="NA-bd_OB-fold"/>
</dbReference>
<dbReference type="Gene3D" id="2.40.50.100">
    <property type="match status" value="1"/>
</dbReference>
<protein>
    <submittedName>
        <fullName evidence="5">ABC transporter ATP-binding protein</fullName>
    </submittedName>
</protein>
<dbReference type="InterPro" id="IPR027417">
    <property type="entry name" value="P-loop_NTPase"/>
</dbReference>